<dbReference type="RefSeq" id="XP_064729013.1">
    <property type="nucleotide sequence ID" value="XM_064874613.1"/>
</dbReference>
<dbReference type="Proteomes" id="UP001334248">
    <property type="component" value="Unassembled WGS sequence"/>
</dbReference>
<feature type="compositionally biased region" description="Polar residues" evidence="1">
    <location>
        <begin position="93"/>
        <end position="124"/>
    </location>
</feature>
<protein>
    <submittedName>
        <fullName evidence="2">Uncharacterized protein</fullName>
    </submittedName>
</protein>
<keyword evidence="3" id="KW-1185">Reference proteome</keyword>
<evidence type="ECO:0000256" key="1">
    <source>
        <dbReference type="SAM" id="MobiDB-lite"/>
    </source>
</evidence>
<organism evidence="2 3">
    <name type="scientific">Knufia obscura</name>
    <dbReference type="NCBI Taxonomy" id="1635080"/>
    <lineage>
        <taxon>Eukaryota</taxon>
        <taxon>Fungi</taxon>
        <taxon>Dikarya</taxon>
        <taxon>Ascomycota</taxon>
        <taxon>Pezizomycotina</taxon>
        <taxon>Eurotiomycetes</taxon>
        <taxon>Chaetothyriomycetidae</taxon>
        <taxon>Chaetothyriales</taxon>
        <taxon>Trichomeriaceae</taxon>
        <taxon>Knufia</taxon>
    </lineage>
</organism>
<comment type="caution">
    <text evidence="2">The sequence shown here is derived from an EMBL/GenBank/DDBJ whole genome shotgun (WGS) entry which is preliminary data.</text>
</comment>
<feature type="compositionally biased region" description="Polar residues" evidence="1">
    <location>
        <begin position="53"/>
        <end position="64"/>
    </location>
</feature>
<sequence length="285" mass="32198">MSGLRSPLERRFMRQQLYPYPPRCASYPDNRLEALEERLAALEVRRFSEPIRSEQSVDPSPSANRSRQPSHQRPRPSAVRFDNNVEREDGISPGTSLHSRTTTSDSNSQARQASSNTADSNNEAGTAAPGDTEGQEPQSDSPNPTTPTDPLFNVTVFVGAEDNYEDDWTLKTNVKFPVLDCLTFDDFVDRLIEEVDRANNVNSSSAFKLQLSSHRVTCVDLKYEQGNPGSPPPTETPYRVFRAEFDCHVNGTVRNYRHWYQHAVKAYLEKRPSAEAAFEVQVWVM</sequence>
<dbReference type="EMBL" id="JAVHJV010000007">
    <property type="protein sequence ID" value="KAK5940923.1"/>
    <property type="molecule type" value="Genomic_DNA"/>
</dbReference>
<reference evidence="2 3" key="1">
    <citation type="journal article" date="2023" name="Res Sq">
        <title>Genomic and morphological characterization of Knufia obscura isolated from the Mars 2020 spacecraft assembly facility.</title>
        <authorList>
            <person name="Chander A.M."/>
            <person name="Teixeira M.M."/>
            <person name="Singh N.K."/>
            <person name="Williams M.P."/>
            <person name="Parker C.W."/>
            <person name="Leo P."/>
            <person name="Stajich J.E."/>
            <person name="Torok T."/>
            <person name="Tighe S."/>
            <person name="Mason C.E."/>
            <person name="Venkateswaran K."/>
        </authorList>
    </citation>
    <scope>NUCLEOTIDE SEQUENCE [LARGE SCALE GENOMIC DNA]</scope>
    <source>
        <strain evidence="2 3">CCFEE 5817</strain>
    </source>
</reference>
<evidence type="ECO:0000313" key="3">
    <source>
        <dbReference type="Proteomes" id="UP001334248"/>
    </source>
</evidence>
<feature type="region of interest" description="Disordered" evidence="1">
    <location>
        <begin position="45"/>
        <end position="151"/>
    </location>
</feature>
<gene>
    <name evidence="2" type="ORF">PMZ80_006200</name>
</gene>
<name>A0ABR0RL05_9EURO</name>
<accession>A0ABR0RL05</accession>
<evidence type="ECO:0000313" key="2">
    <source>
        <dbReference type="EMBL" id="KAK5940923.1"/>
    </source>
</evidence>
<feature type="compositionally biased region" description="Low complexity" evidence="1">
    <location>
        <begin position="137"/>
        <end position="150"/>
    </location>
</feature>
<proteinExistence type="predicted"/>
<dbReference type="GeneID" id="89999649"/>